<dbReference type="EMBL" id="ML120432">
    <property type="protein sequence ID" value="RPA94841.1"/>
    <property type="molecule type" value="Genomic_DNA"/>
</dbReference>
<dbReference type="Proteomes" id="UP000276215">
    <property type="component" value="Unassembled WGS sequence"/>
</dbReference>
<feature type="non-terminal residue" evidence="1">
    <location>
        <position position="66"/>
    </location>
</feature>
<evidence type="ECO:0000313" key="1">
    <source>
        <dbReference type="EMBL" id="RPA94841.1"/>
    </source>
</evidence>
<gene>
    <name evidence="1" type="ORF">L873DRAFT_1646975</name>
</gene>
<protein>
    <submittedName>
        <fullName evidence="1">Uncharacterized protein</fullName>
    </submittedName>
</protein>
<dbReference type="OrthoDB" id="2283549at2759"/>
<feature type="non-terminal residue" evidence="1">
    <location>
        <position position="1"/>
    </location>
</feature>
<dbReference type="AlphaFoldDB" id="A0A3N4JDT3"/>
<keyword evidence="2" id="KW-1185">Reference proteome</keyword>
<accession>A0A3N4JDT3</accession>
<name>A0A3N4JDT3_9PEZI</name>
<sequence length="66" mass="7392">VEWGFGKVIQIFAFLGFKYGLKTGLSPITTWYFTGVLLTNCHTYYYGSNTTTPFGCATACIEEYLS</sequence>
<proteinExistence type="predicted"/>
<evidence type="ECO:0000313" key="2">
    <source>
        <dbReference type="Proteomes" id="UP000276215"/>
    </source>
</evidence>
<reference evidence="1 2" key="1">
    <citation type="journal article" date="2018" name="Nat. Ecol. Evol.">
        <title>Pezizomycetes genomes reveal the molecular basis of ectomycorrhizal truffle lifestyle.</title>
        <authorList>
            <person name="Murat C."/>
            <person name="Payen T."/>
            <person name="Noel B."/>
            <person name="Kuo A."/>
            <person name="Morin E."/>
            <person name="Chen J."/>
            <person name="Kohler A."/>
            <person name="Krizsan K."/>
            <person name="Balestrini R."/>
            <person name="Da Silva C."/>
            <person name="Montanini B."/>
            <person name="Hainaut M."/>
            <person name="Levati E."/>
            <person name="Barry K.W."/>
            <person name="Belfiori B."/>
            <person name="Cichocki N."/>
            <person name="Clum A."/>
            <person name="Dockter R.B."/>
            <person name="Fauchery L."/>
            <person name="Guy J."/>
            <person name="Iotti M."/>
            <person name="Le Tacon F."/>
            <person name="Lindquist E.A."/>
            <person name="Lipzen A."/>
            <person name="Malagnac F."/>
            <person name="Mello A."/>
            <person name="Molinier V."/>
            <person name="Miyauchi S."/>
            <person name="Poulain J."/>
            <person name="Riccioni C."/>
            <person name="Rubini A."/>
            <person name="Sitrit Y."/>
            <person name="Splivallo R."/>
            <person name="Traeger S."/>
            <person name="Wang M."/>
            <person name="Zifcakova L."/>
            <person name="Wipf D."/>
            <person name="Zambonelli A."/>
            <person name="Paolocci F."/>
            <person name="Nowrousian M."/>
            <person name="Ottonello S."/>
            <person name="Baldrian P."/>
            <person name="Spatafora J.W."/>
            <person name="Henrissat B."/>
            <person name="Nagy L.G."/>
            <person name="Aury J.M."/>
            <person name="Wincker P."/>
            <person name="Grigoriev I.V."/>
            <person name="Bonfante P."/>
            <person name="Martin F.M."/>
        </authorList>
    </citation>
    <scope>NUCLEOTIDE SEQUENCE [LARGE SCALE GENOMIC DNA]</scope>
    <source>
        <strain evidence="1 2">120613-1</strain>
    </source>
</reference>
<organism evidence="1 2">
    <name type="scientific">Choiromyces venosus 120613-1</name>
    <dbReference type="NCBI Taxonomy" id="1336337"/>
    <lineage>
        <taxon>Eukaryota</taxon>
        <taxon>Fungi</taxon>
        <taxon>Dikarya</taxon>
        <taxon>Ascomycota</taxon>
        <taxon>Pezizomycotina</taxon>
        <taxon>Pezizomycetes</taxon>
        <taxon>Pezizales</taxon>
        <taxon>Tuberaceae</taxon>
        <taxon>Choiromyces</taxon>
    </lineage>
</organism>